<gene>
    <name evidence="2" type="ORF">CVS30_08685</name>
</gene>
<name>A0A2V5ITD4_9MICC</name>
<evidence type="ECO:0000256" key="1">
    <source>
        <dbReference type="SAM" id="MobiDB-lite"/>
    </source>
</evidence>
<protein>
    <submittedName>
        <fullName evidence="2">Uncharacterized protein</fullName>
    </submittedName>
</protein>
<evidence type="ECO:0000313" key="3">
    <source>
        <dbReference type="Proteomes" id="UP000247980"/>
    </source>
</evidence>
<dbReference type="Proteomes" id="UP000247980">
    <property type="component" value="Unassembled WGS sequence"/>
</dbReference>
<feature type="region of interest" description="Disordered" evidence="1">
    <location>
        <begin position="39"/>
        <end position="61"/>
    </location>
</feature>
<dbReference type="EMBL" id="QJVC01000006">
    <property type="protein sequence ID" value="PYI38632.1"/>
    <property type="molecule type" value="Genomic_DNA"/>
</dbReference>
<proteinExistence type="predicted"/>
<reference evidence="2 3" key="1">
    <citation type="submission" date="2018-05" db="EMBL/GenBank/DDBJ databases">
        <title>Genetic diversity of glacier-inhabiting Cryobacterium bacteria in China and description of Cryobacterium mengkeensis sp. nov. and Arthrobacter glacialis sp. nov.</title>
        <authorList>
            <person name="Liu Q."/>
            <person name="Xin Y.-H."/>
        </authorList>
    </citation>
    <scope>NUCLEOTIDE SEQUENCE [LARGE SCALE GENOMIC DNA]</scope>
    <source>
        <strain evidence="2 3">B7</strain>
    </source>
</reference>
<dbReference type="AlphaFoldDB" id="A0A2V5ITD4"/>
<comment type="caution">
    <text evidence="2">The sequence shown here is derived from an EMBL/GenBank/DDBJ whole genome shotgun (WGS) entry which is preliminary data.</text>
</comment>
<sequence>MQLLRKEKELVVTDTQAALLMRMSNATIDRMLKGARSTMLPHGRTHTKPGSLLKSQIPMRT</sequence>
<evidence type="ECO:0000313" key="2">
    <source>
        <dbReference type="EMBL" id="PYI38632.1"/>
    </source>
</evidence>
<keyword evidence="3" id="KW-1185">Reference proteome</keyword>
<organism evidence="2 3">
    <name type="scientific">Arthrobacter psychrolactophilus</name>
    <dbReference type="NCBI Taxonomy" id="92442"/>
    <lineage>
        <taxon>Bacteria</taxon>
        <taxon>Bacillati</taxon>
        <taxon>Actinomycetota</taxon>
        <taxon>Actinomycetes</taxon>
        <taxon>Micrococcales</taxon>
        <taxon>Micrococcaceae</taxon>
        <taxon>Arthrobacter</taxon>
    </lineage>
</organism>
<accession>A0A2V5ITD4</accession>